<reference evidence="3" key="1">
    <citation type="submission" date="2015-11" db="EMBL/GenBank/DDBJ databases">
        <authorList>
            <consortium name="Cross-ministerial Strategic Innovation Promotion Program (SIP) consortium"/>
            <person name="Tomihama T."/>
            <person name="Ikenaga M."/>
            <person name="Sakai M."/>
            <person name="Okubo T."/>
            <person name="Ikeda S."/>
        </authorList>
    </citation>
    <scope>NUCLEOTIDE SEQUENCE [LARGE SCALE GENOMIC DNA]</scope>
    <source>
        <strain evidence="3">S58</strain>
    </source>
</reference>
<reference evidence="3" key="3">
    <citation type="submission" date="2016-02" db="EMBL/GenBank/DDBJ databases">
        <title>Draft genome of pathogenic Streptomyces sp. in Japan.</title>
        <authorList>
            <person name="Tomihama T."/>
            <person name="Ikenaga M."/>
            <person name="Sakai M."/>
            <person name="Okubo T."/>
            <person name="Ikeda S."/>
        </authorList>
    </citation>
    <scope>NUCLEOTIDE SEQUENCE [LARGE SCALE GENOMIC DNA]</scope>
    <source>
        <strain evidence="3">S58</strain>
    </source>
</reference>
<protein>
    <submittedName>
        <fullName evidence="2">Uncharacterized protein</fullName>
    </submittedName>
</protein>
<feature type="compositionally biased region" description="Polar residues" evidence="1">
    <location>
        <begin position="91"/>
        <end position="100"/>
    </location>
</feature>
<name>A0A100JIN7_STRSC</name>
<feature type="compositionally biased region" description="Polar residues" evidence="1">
    <location>
        <begin position="208"/>
        <end position="218"/>
    </location>
</feature>
<dbReference type="Proteomes" id="UP000067448">
    <property type="component" value="Unassembled WGS sequence"/>
</dbReference>
<organism evidence="2 3">
    <name type="scientific">Streptomyces scabiei</name>
    <dbReference type="NCBI Taxonomy" id="1930"/>
    <lineage>
        <taxon>Bacteria</taxon>
        <taxon>Bacillati</taxon>
        <taxon>Actinomycetota</taxon>
        <taxon>Actinomycetes</taxon>
        <taxon>Kitasatosporales</taxon>
        <taxon>Streptomycetaceae</taxon>
        <taxon>Streptomyces</taxon>
    </lineage>
</organism>
<feature type="region of interest" description="Disordered" evidence="1">
    <location>
        <begin position="91"/>
        <end position="119"/>
    </location>
</feature>
<reference evidence="2 3" key="2">
    <citation type="journal article" date="2016" name="Genome Announc.">
        <title>Draft Genome Sequences of Streptomyces scabiei S58, Streptomyces turgidiscabies T45, and Streptomyces acidiscabies a10, the Pathogens of Potato Common Scab, Isolated in Japan.</title>
        <authorList>
            <person name="Tomihama T."/>
            <person name="Nishi Y."/>
            <person name="Sakai M."/>
            <person name="Ikenaga M."/>
            <person name="Okubo T."/>
            <person name="Ikeda S."/>
        </authorList>
    </citation>
    <scope>NUCLEOTIDE SEQUENCE [LARGE SCALE GENOMIC DNA]</scope>
    <source>
        <strain evidence="2 3">S58</strain>
    </source>
</reference>
<feature type="region of interest" description="Disordered" evidence="1">
    <location>
        <begin position="166"/>
        <end position="271"/>
    </location>
</feature>
<dbReference type="AlphaFoldDB" id="A0A100JIN7"/>
<proteinExistence type="predicted"/>
<evidence type="ECO:0000256" key="1">
    <source>
        <dbReference type="SAM" id="MobiDB-lite"/>
    </source>
</evidence>
<dbReference type="EMBL" id="BCMM01000002">
    <property type="protein sequence ID" value="GAQ60147.1"/>
    <property type="molecule type" value="Genomic_DNA"/>
</dbReference>
<sequence length="292" mass="29810">MSQVHLTLHELLPPQGLAAALEAGHVTRKSHPELPLPIYIYTPQTASGTRKSTAWHHLKSTHIGALGSSTPNCPTRLATCVAAAPTWHSYSRSAGGQKSPSPLGHKPSSTSGRRWGGLASRVDRASRNGSHVFGQCSSPACGTTSARTISAAARFPAEGSASTTVTRTCSSRVSSRAAWPHPAPAMSTRTATGGSPRQATPTPIGMAGSSNTARSWPTSPAALSGQGKAPTTKTATGSTTGPKTLSSGSGPSHRANARVISSHGRQKSSSCMGKKSIAALSEDINGGCHAAL</sequence>
<gene>
    <name evidence="2" type="ORF">SsS58_00487</name>
</gene>
<evidence type="ECO:0000313" key="3">
    <source>
        <dbReference type="Proteomes" id="UP000067448"/>
    </source>
</evidence>
<evidence type="ECO:0000313" key="2">
    <source>
        <dbReference type="EMBL" id="GAQ60147.1"/>
    </source>
</evidence>
<feature type="compositionally biased region" description="Polar residues" evidence="1">
    <location>
        <begin position="187"/>
        <end position="201"/>
    </location>
</feature>
<feature type="compositionally biased region" description="Low complexity" evidence="1">
    <location>
        <begin position="227"/>
        <end position="244"/>
    </location>
</feature>
<feature type="compositionally biased region" description="Low complexity" evidence="1">
    <location>
        <begin position="166"/>
        <end position="178"/>
    </location>
</feature>
<accession>A0A100JIN7</accession>
<comment type="caution">
    <text evidence="2">The sequence shown here is derived from an EMBL/GenBank/DDBJ whole genome shotgun (WGS) entry which is preliminary data.</text>
</comment>